<sequence length="132" mass="14952">MTSLDRLEDRLSTIYQLNLQEAFATNAAINDLLWELWTILGGNQDKLRDLRTRAQVLKDVERYRAVAVAYVAAAGHTLQGVEAELQALRDRLVEYVADSQEIPVEVHLASIERTIRRLREDKNQSPAIVPAV</sequence>
<proteinExistence type="predicted"/>
<evidence type="ECO:0000313" key="2">
    <source>
        <dbReference type="EMBL" id="PIL37503.1"/>
    </source>
</evidence>
<dbReference type="EMBL" id="AYKW01000001">
    <property type="protein sequence ID" value="PIL37503.1"/>
    <property type="molecule type" value="Genomic_DNA"/>
</dbReference>
<dbReference type="AlphaFoldDB" id="A0A2G8SUV5"/>
<accession>A0A2G8SUV5</accession>
<reference evidence="2 3" key="1">
    <citation type="journal article" date="2015" name="Sci. Rep.">
        <title>Chromosome-level genome map provides insights into diverse defense mechanisms in the medicinal fungus Ganoderma sinense.</title>
        <authorList>
            <person name="Zhu Y."/>
            <person name="Xu J."/>
            <person name="Sun C."/>
            <person name="Zhou S."/>
            <person name="Xu H."/>
            <person name="Nelson D.R."/>
            <person name="Qian J."/>
            <person name="Song J."/>
            <person name="Luo H."/>
            <person name="Xiang L."/>
            <person name="Li Y."/>
            <person name="Xu Z."/>
            <person name="Ji A."/>
            <person name="Wang L."/>
            <person name="Lu S."/>
            <person name="Hayward A."/>
            <person name="Sun W."/>
            <person name="Li X."/>
            <person name="Schwartz D.C."/>
            <person name="Wang Y."/>
            <person name="Chen S."/>
        </authorList>
    </citation>
    <scope>NUCLEOTIDE SEQUENCE [LARGE SCALE GENOMIC DNA]</scope>
    <source>
        <strain evidence="2 3">ZZ0214-1</strain>
    </source>
</reference>
<dbReference type="STRING" id="1077348.A0A2G8SUV5"/>
<protein>
    <submittedName>
        <fullName evidence="2">Uncharacterized protein</fullName>
    </submittedName>
</protein>
<gene>
    <name evidence="2" type="ORF">GSI_01197</name>
</gene>
<comment type="caution">
    <text evidence="2">The sequence shown here is derived from an EMBL/GenBank/DDBJ whole genome shotgun (WGS) entry which is preliminary data.</text>
</comment>
<name>A0A2G8SUV5_9APHY</name>
<dbReference type="Proteomes" id="UP000230002">
    <property type="component" value="Unassembled WGS sequence"/>
</dbReference>
<evidence type="ECO:0000256" key="1">
    <source>
        <dbReference type="SAM" id="Coils"/>
    </source>
</evidence>
<dbReference type="OrthoDB" id="4179406at2759"/>
<organism evidence="2 3">
    <name type="scientific">Ganoderma sinense ZZ0214-1</name>
    <dbReference type="NCBI Taxonomy" id="1077348"/>
    <lineage>
        <taxon>Eukaryota</taxon>
        <taxon>Fungi</taxon>
        <taxon>Dikarya</taxon>
        <taxon>Basidiomycota</taxon>
        <taxon>Agaricomycotina</taxon>
        <taxon>Agaricomycetes</taxon>
        <taxon>Polyporales</taxon>
        <taxon>Polyporaceae</taxon>
        <taxon>Ganoderma</taxon>
    </lineage>
</organism>
<feature type="coiled-coil region" evidence="1">
    <location>
        <begin position="71"/>
        <end position="98"/>
    </location>
</feature>
<evidence type="ECO:0000313" key="3">
    <source>
        <dbReference type="Proteomes" id="UP000230002"/>
    </source>
</evidence>
<keyword evidence="3" id="KW-1185">Reference proteome</keyword>
<keyword evidence="1" id="KW-0175">Coiled coil</keyword>